<reference evidence="3 4" key="1">
    <citation type="submission" date="2020-05" db="EMBL/GenBank/DDBJ databases">
        <title>Azospirillum oleiclasticum sp. nov, a nitrogen-fixing and heavy crude oil-emulsifying bacterium isolated from the crude oil of Yumen Oilfield.</title>
        <authorList>
            <person name="Wu D."/>
            <person name="Cai M."/>
            <person name="Zhang X."/>
        </authorList>
    </citation>
    <scope>NUCLEOTIDE SEQUENCE [LARGE SCALE GENOMIC DNA]</scope>
    <source>
        <strain evidence="3 4">ROY-1-1-2</strain>
    </source>
</reference>
<sequence length="103" mass="10863">MDWITALAVVMICAGVTISVVVLVAVGSIRRSLNDGAARQAQQARRMAETVATLGLQLQNAQTRIDALTDSNRRLAEQLTALGERVGDGDAGLRTGGPARLLH</sequence>
<evidence type="ECO:0000313" key="3">
    <source>
        <dbReference type="EMBL" id="NYZ21182.1"/>
    </source>
</evidence>
<keyword evidence="4" id="KW-1185">Reference proteome</keyword>
<gene>
    <name evidence="3" type="ORF">HND93_15805</name>
</gene>
<protein>
    <recommendedName>
        <fullName evidence="5">DNA recombination protein RmuC</fullName>
    </recommendedName>
</protein>
<accession>A0ABX2TA14</accession>
<evidence type="ECO:0000256" key="2">
    <source>
        <dbReference type="SAM" id="Phobius"/>
    </source>
</evidence>
<organism evidence="3 4">
    <name type="scientific">Azospirillum oleiclasticum</name>
    <dbReference type="NCBI Taxonomy" id="2735135"/>
    <lineage>
        <taxon>Bacteria</taxon>
        <taxon>Pseudomonadati</taxon>
        <taxon>Pseudomonadota</taxon>
        <taxon>Alphaproteobacteria</taxon>
        <taxon>Rhodospirillales</taxon>
        <taxon>Azospirillaceae</taxon>
        <taxon>Azospirillum</taxon>
    </lineage>
</organism>
<keyword evidence="2" id="KW-1133">Transmembrane helix</keyword>
<keyword evidence="2" id="KW-0472">Membrane</keyword>
<keyword evidence="2" id="KW-0812">Transmembrane</keyword>
<dbReference type="RefSeq" id="WP_180282963.1">
    <property type="nucleotide sequence ID" value="NZ_JABFDB010000011.1"/>
</dbReference>
<dbReference type="EMBL" id="JABFDB010000011">
    <property type="protein sequence ID" value="NYZ21182.1"/>
    <property type="molecule type" value="Genomic_DNA"/>
</dbReference>
<evidence type="ECO:0000313" key="4">
    <source>
        <dbReference type="Proteomes" id="UP000584642"/>
    </source>
</evidence>
<evidence type="ECO:0000256" key="1">
    <source>
        <dbReference type="SAM" id="Coils"/>
    </source>
</evidence>
<keyword evidence="1" id="KW-0175">Coiled coil</keyword>
<name>A0ABX2TA14_9PROT</name>
<evidence type="ECO:0008006" key="5">
    <source>
        <dbReference type="Google" id="ProtNLM"/>
    </source>
</evidence>
<feature type="transmembrane region" description="Helical" evidence="2">
    <location>
        <begin position="6"/>
        <end position="29"/>
    </location>
</feature>
<proteinExistence type="predicted"/>
<dbReference type="Proteomes" id="UP000584642">
    <property type="component" value="Unassembled WGS sequence"/>
</dbReference>
<comment type="caution">
    <text evidence="3">The sequence shown here is derived from an EMBL/GenBank/DDBJ whole genome shotgun (WGS) entry which is preliminary data.</text>
</comment>
<feature type="coiled-coil region" evidence="1">
    <location>
        <begin position="58"/>
        <end position="85"/>
    </location>
</feature>